<evidence type="ECO:0000256" key="9">
    <source>
        <dbReference type="ARBA" id="ARBA00023136"/>
    </source>
</evidence>
<protein>
    <recommendedName>
        <fullName evidence="10">Sec-independent protein translocase protein TatB</fullName>
    </recommendedName>
</protein>
<feature type="region of interest" description="Disordered" evidence="11">
    <location>
        <begin position="83"/>
        <end position="108"/>
    </location>
</feature>
<evidence type="ECO:0000256" key="4">
    <source>
        <dbReference type="ARBA" id="ARBA00022519"/>
    </source>
</evidence>
<keyword evidence="6 10" id="KW-0653">Protein transport</keyword>
<evidence type="ECO:0000256" key="2">
    <source>
        <dbReference type="ARBA" id="ARBA00022448"/>
    </source>
</evidence>
<dbReference type="GO" id="GO:0008320">
    <property type="term" value="F:protein transmembrane transporter activity"/>
    <property type="evidence" value="ECO:0007669"/>
    <property type="project" value="UniProtKB-UniRule"/>
</dbReference>
<keyword evidence="5 10" id="KW-0812">Transmembrane</keyword>
<dbReference type="EMBL" id="AP018150">
    <property type="protein sequence ID" value="BBE08462.1"/>
    <property type="molecule type" value="Genomic_DNA"/>
</dbReference>
<keyword evidence="8 10" id="KW-0811">Translocation</keyword>
<dbReference type="HAMAP" id="MF_00237">
    <property type="entry name" value="TatB"/>
    <property type="match status" value="1"/>
</dbReference>
<evidence type="ECO:0000313" key="12">
    <source>
        <dbReference type="EMBL" id="BBE08462.1"/>
    </source>
</evidence>
<evidence type="ECO:0000256" key="7">
    <source>
        <dbReference type="ARBA" id="ARBA00022989"/>
    </source>
</evidence>
<keyword evidence="9 10" id="KW-0472">Membrane</keyword>
<dbReference type="PANTHER" id="PTHR33162:SF1">
    <property type="entry name" value="SEC-INDEPENDENT PROTEIN TRANSLOCASE PROTEIN TATA, CHLOROPLASTIC"/>
    <property type="match status" value="1"/>
</dbReference>
<dbReference type="PRINTS" id="PR01506">
    <property type="entry name" value="TATBPROTEIN"/>
</dbReference>
<evidence type="ECO:0000256" key="6">
    <source>
        <dbReference type="ARBA" id="ARBA00022927"/>
    </source>
</evidence>
<feature type="compositionally biased region" description="Polar residues" evidence="11">
    <location>
        <begin position="94"/>
        <end position="108"/>
    </location>
</feature>
<dbReference type="Pfam" id="PF02416">
    <property type="entry name" value="TatA_B_E"/>
    <property type="match status" value="1"/>
</dbReference>
<comment type="similarity">
    <text evidence="10">Belongs to the TatB family.</text>
</comment>
<dbReference type="Gene3D" id="1.20.5.3310">
    <property type="match status" value="1"/>
</dbReference>
<dbReference type="NCBIfam" id="TIGR01410">
    <property type="entry name" value="tatB"/>
    <property type="match status" value="1"/>
</dbReference>
<dbReference type="InterPro" id="IPR003369">
    <property type="entry name" value="TatA/B/E"/>
</dbReference>
<evidence type="ECO:0000313" key="13">
    <source>
        <dbReference type="Proteomes" id="UP000282597"/>
    </source>
</evidence>
<reference evidence="12 13" key="1">
    <citation type="journal article" date="2018" name="Microbes Environ.">
        <title>Comparative Genomic Insights into Endofungal Lifestyles of Two Bacterial Endosymbionts, Mycoavidus cysteinexigens and Burkholderia rhizoxinica.</title>
        <authorList>
            <person name="Sharmin D."/>
            <person name="Guo Y."/>
            <person name="Nishizawa T."/>
            <person name="Ohshima S."/>
            <person name="Sato Y."/>
            <person name="Takashima Y."/>
            <person name="Narisawa K."/>
            <person name="Ohta H."/>
        </authorList>
    </citation>
    <scope>NUCLEOTIDE SEQUENCE [LARGE SCALE GENOMIC DNA]</scope>
    <source>
        <strain evidence="12 13">B1-EB</strain>
    </source>
</reference>
<dbReference type="KEGG" id="mcys:MCB1EB_0301"/>
<evidence type="ECO:0000256" key="11">
    <source>
        <dbReference type="SAM" id="MobiDB-lite"/>
    </source>
</evidence>
<keyword evidence="13" id="KW-1185">Reference proteome</keyword>
<keyword evidence="2 10" id="KW-0813">Transport</keyword>
<organism evidence="12 13">
    <name type="scientific">Mycoavidus cysteinexigens</name>
    <dbReference type="NCBI Taxonomy" id="1553431"/>
    <lineage>
        <taxon>Bacteria</taxon>
        <taxon>Pseudomonadati</taxon>
        <taxon>Pseudomonadota</taxon>
        <taxon>Betaproteobacteria</taxon>
        <taxon>Burkholderiales</taxon>
        <taxon>Burkholderiaceae</taxon>
        <taxon>Mycoavidus</taxon>
    </lineage>
</organism>
<comment type="function">
    <text evidence="10">Part of the twin-arginine translocation (Tat) system that transports large folded proteins containing a characteristic twin-arginine motif in their signal peptide across membranes. Together with TatC, TatB is part of a receptor directly interacting with Tat signal peptides. TatB may form an oligomeric binding site that transiently accommodates folded Tat precursor proteins before their translocation.</text>
</comment>
<evidence type="ECO:0000256" key="1">
    <source>
        <dbReference type="ARBA" id="ARBA00004167"/>
    </source>
</evidence>
<dbReference type="AlphaFoldDB" id="A0A2Z6EST6"/>
<keyword evidence="3 10" id="KW-1003">Cell membrane</keyword>
<dbReference type="RefSeq" id="WP_045363380.1">
    <property type="nucleotide sequence ID" value="NZ_AP018150.1"/>
</dbReference>
<dbReference type="GO" id="GO:0033281">
    <property type="term" value="C:TAT protein transport complex"/>
    <property type="evidence" value="ECO:0007669"/>
    <property type="project" value="UniProtKB-UniRule"/>
</dbReference>
<name>A0A2Z6EST6_9BURK</name>
<keyword evidence="4" id="KW-0997">Cell inner membrane</keyword>
<evidence type="ECO:0000256" key="8">
    <source>
        <dbReference type="ARBA" id="ARBA00023010"/>
    </source>
</evidence>
<accession>A0A2Z6EST6</accession>
<evidence type="ECO:0000256" key="10">
    <source>
        <dbReference type="HAMAP-Rule" id="MF_00237"/>
    </source>
</evidence>
<keyword evidence="7 10" id="KW-1133">Transmembrane helix</keyword>
<dbReference type="Proteomes" id="UP000282597">
    <property type="component" value="Chromosome"/>
</dbReference>
<dbReference type="InterPro" id="IPR018448">
    <property type="entry name" value="TatB"/>
</dbReference>
<evidence type="ECO:0000256" key="3">
    <source>
        <dbReference type="ARBA" id="ARBA00022475"/>
    </source>
</evidence>
<evidence type="ECO:0000256" key="5">
    <source>
        <dbReference type="ARBA" id="ARBA00022692"/>
    </source>
</evidence>
<comment type="subcellular location">
    <subcellularLocation>
        <location evidence="10">Cell membrane</location>
        <topology evidence="10">Single-pass membrane protein</topology>
    </subcellularLocation>
    <subcellularLocation>
        <location evidence="1">Membrane</location>
        <topology evidence="1">Single-pass membrane protein</topology>
    </subcellularLocation>
</comment>
<gene>
    <name evidence="10" type="primary">tatB</name>
    <name evidence="12" type="ORF">MCB1EB_0301</name>
</gene>
<comment type="subunit">
    <text evidence="10">The Tat system comprises two distinct complexes: a TatABC complex, containing multiple copies of TatA, TatB and TatC subunits, and a separate TatA complex, containing only TatA subunits. Substrates initially bind to the TatABC complex, which probably triggers association of the separate TatA complex to form the active translocon.</text>
</comment>
<dbReference type="GO" id="GO:0043953">
    <property type="term" value="P:protein transport by the Tat complex"/>
    <property type="evidence" value="ECO:0007669"/>
    <property type="project" value="UniProtKB-UniRule"/>
</dbReference>
<proteinExistence type="inferred from homology"/>
<dbReference type="PANTHER" id="PTHR33162">
    <property type="entry name" value="SEC-INDEPENDENT PROTEIN TRANSLOCASE PROTEIN TATA, CHLOROPLASTIC"/>
    <property type="match status" value="1"/>
</dbReference>
<sequence length="152" mass="17125">MFDLGLAKLALIGVVALIVLGPQRLPRVARTVGTLLGRAQRYMSDVKAEVSRELEVEELRKMHADLAHSVHQEEQAIYDAVTSSPAQNPIEENISPSTSSWRPATSPKRSNWRIKQAVLPVWYKRAARKRAHLQSAAARMVRYKPKNLSRSF</sequence>